<evidence type="ECO:0000256" key="1">
    <source>
        <dbReference type="ARBA" id="ARBA00006484"/>
    </source>
</evidence>
<dbReference type="Pfam" id="PF00106">
    <property type="entry name" value="adh_short"/>
    <property type="match status" value="1"/>
</dbReference>
<name>A0A178Z817_9EURO</name>
<dbReference type="PANTHER" id="PTHR43008">
    <property type="entry name" value="BENZIL REDUCTASE"/>
    <property type="match status" value="1"/>
</dbReference>
<evidence type="ECO:0000256" key="2">
    <source>
        <dbReference type="ARBA" id="ARBA00022857"/>
    </source>
</evidence>
<evidence type="ECO:0000256" key="4">
    <source>
        <dbReference type="PROSITE-ProRule" id="PRU00023"/>
    </source>
</evidence>
<keyword evidence="2" id="KW-0521">NADP</keyword>
<gene>
    <name evidence="5" type="ORF">AYL99_10090</name>
</gene>
<dbReference type="PRINTS" id="PR00080">
    <property type="entry name" value="SDRFAMILY"/>
</dbReference>
<organism evidence="5 6">
    <name type="scientific">Fonsecaea erecta</name>
    <dbReference type="NCBI Taxonomy" id="1367422"/>
    <lineage>
        <taxon>Eukaryota</taxon>
        <taxon>Fungi</taxon>
        <taxon>Dikarya</taxon>
        <taxon>Ascomycota</taxon>
        <taxon>Pezizomycotina</taxon>
        <taxon>Eurotiomycetes</taxon>
        <taxon>Chaetothyriomycetidae</taxon>
        <taxon>Chaetothyriales</taxon>
        <taxon>Herpotrichiellaceae</taxon>
        <taxon>Fonsecaea</taxon>
    </lineage>
</organism>
<sequence length="512" mass="55039">MGDPSMVPAAPMSTEDERSALTSRIIPTMSLSTAENPLTAPLAPTQATSPIDRAAARFRVEGNAVLTGGAGTLALASARALLEHGASGVALMDLQATIHASSQAISQLKEDFPNANVLTVQVDVTSESEVDKAFQVAQNLMGSVDILCCFAGIVGCVHSISATASQFRKVIDVNLTGSFLSAQAAARHMIESQSGGSIVFTASISAHATNYPQPQAAYNVSKAGVAHLTQNLAAEWAVHGIRVNCLSPGYMDTVLNAGDNLQPIRDIWASRCPMVKLLHSDTDLITLISQHISFDPKLKYVEGQTLLSFAAEFGLSGLVKHIVDHTTSRLDTGDSYGRTPLLHPMFNGHADIVETLLSTTNVIISRPLEQSRVKLRLSKRHEEIIELMMKYRVSFENITIDDEDPLIWACANGHESMVELLLHSGHHAVYLRSTLGETPLHNAARHGHESIVKLLLAQPDIEVSARDRLGDTPLHIAAENGHESVVKLLLAQVGIEVKVRDGSGDTPLQLQR</sequence>
<protein>
    <submittedName>
        <fullName evidence="5">Uncharacterized protein</fullName>
    </submittedName>
</protein>
<dbReference type="InterPro" id="IPR002347">
    <property type="entry name" value="SDR_fam"/>
</dbReference>
<dbReference type="RefSeq" id="XP_018689305.1">
    <property type="nucleotide sequence ID" value="XM_018841596.1"/>
</dbReference>
<proteinExistence type="inferred from homology"/>
<dbReference type="Pfam" id="PF00023">
    <property type="entry name" value="Ank"/>
    <property type="match status" value="1"/>
</dbReference>
<dbReference type="GO" id="GO:0016616">
    <property type="term" value="F:oxidoreductase activity, acting on the CH-OH group of donors, NAD or NADP as acceptor"/>
    <property type="evidence" value="ECO:0007669"/>
    <property type="project" value="UniProtKB-ARBA"/>
</dbReference>
<keyword evidence="6" id="KW-1185">Reference proteome</keyword>
<dbReference type="GeneID" id="30014258"/>
<dbReference type="InterPro" id="IPR036770">
    <property type="entry name" value="Ankyrin_rpt-contain_sf"/>
</dbReference>
<dbReference type="SMART" id="SM00248">
    <property type="entry name" value="ANK"/>
    <property type="match status" value="5"/>
</dbReference>
<keyword evidence="3" id="KW-0560">Oxidoreductase</keyword>
<keyword evidence="4" id="KW-0040">ANK repeat</keyword>
<dbReference type="PRINTS" id="PR00081">
    <property type="entry name" value="GDHRDH"/>
</dbReference>
<comment type="similarity">
    <text evidence="1">Belongs to the short-chain dehydrogenases/reductases (SDR) family.</text>
</comment>
<dbReference type="AlphaFoldDB" id="A0A178Z817"/>
<evidence type="ECO:0000313" key="6">
    <source>
        <dbReference type="Proteomes" id="UP000078343"/>
    </source>
</evidence>
<dbReference type="GO" id="GO:0050664">
    <property type="term" value="F:oxidoreductase activity, acting on NAD(P)H, oxygen as acceptor"/>
    <property type="evidence" value="ECO:0007669"/>
    <property type="project" value="TreeGrafter"/>
</dbReference>
<feature type="repeat" description="ANK" evidence="4">
    <location>
        <begin position="435"/>
        <end position="456"/>
    </location>
</feature>
<dbReference type="PANTHER" id="PTHR43008:SF4">
    <property type="entry name" value="CHAIN DEHYDROGENASE, PUTATIVE (AFU_ORTHOLOGUE AFUA_4G08710)-RELATED"/>
    <property type="match status" value="1"/>
</dbReference>
<dbReference type="EMBL" id="LVYI01000010">
    <property type="protein sequence ID" value="OAP55938.1"/>
    <property type="molecule type" value="Genomic_DNA"/>
</dbReference>
<dbReference type="Proteomes" id="UP000078343">
    <property type="component" value="Unassembled WGS sequence"/>
</dbReference>
<dbReference type="Gene3D" id="3.40.50.720">
    <property type="entry name" value="NAD(P)-binding Rossmann-like Domain"/>
    <property type="match status" value="1"/>
</dbReference>
<dbReference type="Gene3D" id="1.25.40.20">
    <property type="entry name" value="Ankyrin repeat-containing domain"/>
    <property type="match status" value="2"/>
</dbReference>
<dbReference type="SUPFAM" id="SSF51735">
    <property type="entry name" value="NAD(P)-binding Rossmann-fold domains"/>
    <property type="match status" value="1"/>
</dbReference>
<dbReference type="InterPro" id="IPR002110">
    <property type="entry name" value="Ankyrin_rpt"/>
</dbReference>
<evidence type="ECO:0000313" key="5">
    <source>
        <dbReference type="EMBL" id="OAP55938.1"/>
    </source>
</evidence>
<dbReference type="InterPro" id="IPR036291">
    <property type="entry name" value="NAD(P)-bd_dom_sf"/>
</dbReference>
<dbReference type="PROSITE" id="PS00061">
    <property type="entry name" value="ADH_SHORT"/>
    <property type="match status" value="1"/>
</dbReference>
<dbReference type="SUPFAM" id="SSF48403">
    <property type="entry name" value="Ankyrin repeat"/>
    <property type="match status" value="1"/>
</dbReference>
<accession>A0A178Z817</accession>
<dbReference type="STRING" id="1367422.A0A178Z817"/>
<dbReference type="InterPro" id="IPR020904">
    <property type="entry name" value="Sc_DH/Rdtase_CS"/>
</dbReference>
<dbReference type="OrthoDB" id="47007at2759"/>
<dbReference type="PROSITE" id="PS50088">
    <property type="entry name" value="ANK_REPEAT"/>
    <property type="match status" value="2"/>
</dbReference>
<evidence type="ECO:0000256" key="3">
    <source>
        <dbReference type="ARBA" id="ARBA00023002"/>
    </source>
</evidence>
<feature type="repeat" description="ANK" evidence="4">
    <location>
        <begin position="469"/>
        <end position="502"/>
    </location>
</feature>
<dbReference type="PROSITE" id="PS50297">
    <property type="entry name" value="ANK_REP_REGION"/>
    <property type="match status" value="2"/>
</dbReference>
<comment type="caution">
    <text evidence="5">The sequence shown here is derived from an EMBL/GenBank/DDBJ whole genome shotgun (WGS) entry which is preliminary data.</text>
</comment>
<dbReference type="Pfam" id="PF12796">
    <property type="entry name" value="Ank_2"/>
    <property type="match status" value="2"/>
</dbReference>
<reference evidence="5 6" key="1">
    <citation type="submission" date="2016-04" db="EMBL/GenBank/DDBJ databases">
        <title>Draft genome of Fonsecaea erecta CBS 125763.</title>
        <authorList>
            <person name="Weiss V.A."/>
            <person name="Vicente V.A."/>
            <person name="Raittz R.T."/>
            <person name="Moreno L.F."/>
            <person name="De Souza E.M."/>
            <person name="Pedrosa F.O."/>
            <person name="Steffens M.B."/>
            <person name="Faoro H."/>
            <person name="Tadra-Sfeir M.Z."/>
            <person name="Najafzadeh M.J."/>
            <person name="Felipe M.S."/>
            <person name="Teixeira M."/>
            <person name="Sun J."/>
            <person name="Xi L."/>
            <person name="Gomes R."/>
            <person name="De Azevedo C.M."/>
            <person name="Salgado C.G."/>
            <person name="Da Silva M.B."/>
            <person name="Nascimento M.F."/>
            <person name="Queiroz-Telles F."/>
            <person name="Attili D.S."/>
            <person name="Gorbushina A."/>
        </authorList>
    </citation>
    <scope>NUCLEOTIDE SEQUENCE [LARGE SCALE GENOMIC DNA]</scope>
    <source>
        <strain evidence="5 6">CBS 125763</strain>
    </source>
</reference>